<evidence type="ECO:0000256" key="3">
    <source>
        <dbReference type="ARBA" id="ARBA00022500"/>
    </source>
</evidence>
<keyword evidence="5 10" id="KW-1133">Transmembrane helix</keyword>
<dbReference type="Gene3D" id="1.10.287.950">
    <property type="entry name" value="Methyl-accepting chemotaxis protein"/>
    <property type="match status" value="1"/>
</dbReference>
<dbReference type="Gene3D" id="6.10.340.10">
    <property type="match status" value="1"/>
</dbReference>
<evidence type="ECO:0000256" key="5">
    <source>
        <dbReference type="ARBA" id="ARBA00022989"/>
    </source>
</evidence>
<comment type="subcellular location">
    <subcellularLocation>
        <location evidence="1">Cell membrane</location>
        <topology evidence="1">Multi-pass membrane protein</topology>
    </subcellularLocation>
</comment>
<accession>A0ABQ1EG30</accession>
<evidence type="ECO:0000256" key="10">
    <source>
        <dbReference type="SAM" id="Phobius"/>
    </source>
</evidence>
<keyword evidence="4 10" id="KW-0812">Transmembrane</keyword>
<dbReference type="RefSeq" id="WP_206871795.1">
    <property type="nucleotide sequence ID" value="NZ_BMBA01000005.1"/>
</dbReference>
<protein>
    <submittedName>
        <fullName evidence="13">Methyl-accepting chemotaxis protein</fullName>
    </submittedName>
</protein>
<dbReference type="CDD" id="cd06225">
    <property type="entry name" value="HAMP"/>
    <property type="match status" value="1"/>
</dbReference>
<dbReference type="Proteomes" id="UP000663802">
    <property type="component" value="Unassembled WGS sequence"/>
</dbReference>
<keyword evidence="14" id="KW-1185">Reference proteome</keyword>
<dbReference type="PANTHER" id="PTHR32089">
    <property type="entry name" value="METHYL-ACCEPTING CHEMOTAXIS PROTEIN MCPB"/>
    <property type="match status" value="1"/>
</dbReference>
<dbReference type="InterPro" id="IPR003660">
    <property type="entry name" value="HAMP_dom"/>
</dbReference>
<organism evidence="13 14">
    <name type="scientific">Clostridium zeae</name>
    <dbReference type="NCBI Taxonomy" id="2759022"/>
    <lineage>
        <taxon>Bacteria</taxon>
        <taxon>Bacillati</taxon>
        <taxon>Bacillota</taxon>
        <taxon>Clostridia</taxon>
        <taxon>Eubacteriales</taxon>
        <taxon>Clostridiaceae</taxon>
        <taxon>Clostridium</taxon>
    </lineage>
</organism>
<dbReference type="SUPFAM" id="SSF58104">
    <property type="entry name" value="Methyl-accepting chemotaxis protein (MCP) signaling domain"/>
    <property type="match status" value="1"/>
</dbReference>
<feature type="domain" description="Methyl-accepting transducer" evidence="11">
    <location>
        <begin position="386"/>
        <end position="643"/>
    </location>
</feature>
<evidence type="ECO:0000256" key="1">
    <source>
        <dbReference type="ARBA" id="ARBA00004651"/>
    </source>
</evidence>
<dbReference type="SUPFAM" id="SSF103190">
    <property type="entry name" value="Sensory domain-like"/>
    <property type="match status" value="1"/>
</dbReference>
<dbReference type="SMART" id="SM00304">
    <property type="entry name" value="HAMP"/>
    <property type="match status" value="1"/>
</dbReference>
<dbReference type="CDD" id="cd12912">
    <property type="entry name" value="PDC2_MCP_like"/>
    <property type="match status" value="1"/>
</dbReference>
<name>A0ABQ1EG30_9CLOT</name>
<comment type="caution">
    <text evidence="13">The sequence shown here is derived from an EMBL/GenBank/DDBJ whole genome shotgun (WGS) entry which is preliminary data.</text>
</comment>
<evidence type="ECO:0000313" key="13">
    <source>
        <dbReference type="EMBL" id="GFZ33513.1"/>
    </source>
</evidence>
<dbReference type="Gene3D" id="3.30.450.20">
    <property type="entry name" value="PAS domain"/>
    <property type="match status" value="1"/>
</dbReference>
<dbReference type="EMBL" id="BMBA01000005">
    <property type="protein sequence ID" value="GFZ33513.1"/>
    <property type="molecule type" value="Genomic_DNA"/>
</dbReference>
<keyword evidence="6 10" id="KW-0472">Membrane</keyword>
<dbReference type="InterPro" id="IPR004089">
    <property type="entry name" value="MCPsignal_dom"/>
</dbReference>
<keyword evidence="7 9" id="KW-0807">Transducer</keyword>
<feature type="transmembrane region" description="Helical" evidence="10">
    <location>
        <begin position="294"/>
        <end position="313"/>
    </location>
</feature>
<evidence type="ECO:0000259" key="11">
    <source>
        <dbReference type="PROSITE" id="PS50111"/>
    </source>
</evidence>
<dbReference type="Pfam" id="PF02743">
    <property type="entry name" value="dCache_1"/>
    <property type="match status" value="1"/>
</dbReference>
<evidence type="ECO:0000256" key="8">
    <source>
        <dbReference type="ARBA" id="ARBA00029447"/>
    </source>
</evidence>
<dbReference type="PROSITE" id="PS50111">
    <property type="entry name" value="CHEMOTAXIS_TRANSDUC_2"/>
    <property type="match status" value="1"/>
</dbReference>
<evidence type="ECO:0000256" key="2">
    <source>
        <dbReference type="ARBA" id="ARBA00022475"/>
    </source>
</evidence>
<dbReference type="PROSITE" id="PS50885">
    <property type="entry name" value="HAMP"/>
    <property type="match status" value="1"/>
</dbReference>
<feature type="domain" description="HAMP" evidence="12">
    <location>
        <begin position="315"/>
        <end position="367"/>
    </location>
</feature>
<proteinExistence type="inferred from homology"/>
<evidence type="ECO:0000313" key="14">
    <source>
        <dbReference type="Proteomes" id="UP000663802"/>
    </source>
</evidence>
<evidence type="ECO:0000256" key="9">
    <source>
        <dbReference type="PROSITE-ProRule" id="PRU00284"/>
    </source>
</evidence>
<feature type="transmembrane region" description="Helical" evidence="10">
    <location>
        <begin position="20"/>
        <end position="42"/>
    </location>
</feature>
<dbReference type="Pfam" id="PF00672">
    <property type="entry name" value="HAMP"/>
    <property type="match status" value="1"/>
</dbReference>
<evidence type="ECO:0000256" key="7">
    <source>
        <dbReference type="ARBA" id="ARBA00023224"/>
    </source>
</evidence>
<evidence type="ECO:0000256" key="4">
    <source>
        <dbReference type="ARBA" id="ARBA00022692"/>
    </source>
</evidence>
<evidence type="ECO:0000259" key="12">
    <source>
        <dbReference type="PROSITE" id="PS50885"/>
    </source>
</evidence>
<dbReference type="SMART" id="SM00283">
    <property type="entry name" value="MA"/>
    <property type="match status" value="1"/>
</dbReference>
<dbReference type="InterPro" id="IPR033479">
    <property type="entry name" value="dCache_1"/>
</dbReference>
<dbReference type="InterPro" id="IPR029151">
    <property type="entry name" value="Sensor-like_sf"/>
</dbReference>
<gene>
    <name evidence="13" type="ORF">CSC2_40390</name>
</gene>
<keyword evidence="3" id="KW-0145">Chemotaxis</keyword>
<comment type="similarity">
    <text evidence="8">Belongs to the methyl-accepting chemotaxis (MCP) protein family.</text>
</comment>
<evidence type="ECO:0000256" key="6">
    <source>
        <dbReference type="ARBA" id="ARBA00023136"/>
    </source>
</evidence>
<sequence length="672" mass="73885">MTKLKKNKGIWNLKLRSIRVKLVLMLIFICQVPLITFGLSAYNKSNKILFDKLKTTTNQELELVDGSIDNYFKGIISNTTMLSNNVDFKEIMLQPEYEGDALGIEKELKESNEDIEQVIFSTVDKKVIRYPERKVDPNYDPTVRPWYKGAIENEGNVTFSQPYKSTTGNFVISVSKTVSNNGSVVGVVSVDIDLSNISKGMGKIKIGNDGYVFISDAQGLMISHPDKSLLGGDINTKLGYWEEVKKNPRGFTQYEDKGEETFVSYNTNAMTGWKIMASMKESELKNDTNPITKLLIAFFIIVLPINILVASLFSRVINKSIKKLKEVFNKASSGDLTERININSKDEFEELADSFNQMTDGICILIGNVKQSSDTINKTSVSIALMSDQTANAIDDIAKTIDQVASGSTEQARDIEDGVSDLQSLVSKLQEIGDQARSMYKISGNTDEMTKDGLVVMDMLSTKSLDTEEASNKIEVAVKDMSEASSNIKAITKSINEIAEQTNLLALNAAIEAARAGEAGKGFSIVADEIRKLAEQSTVATKDIEVLIDKVDDKSKVAVIAVSNAKATIKEQGEAVNKTKITFKDIADAINNLVIMINSVQSSIEGINKDKNSIMEKMQNLSAISEQTAASTEEVSAATEEVSASMDEFSDNAKNLKILSENLESDINKFKI</sequence>
<dbReference type="Pfam" id="PF00015">
    <property type="entry name" value="MCPsignal"/>
    <property type="match status" value="1"/>
</dbReference>
<dbReference type="PANTHER" id="PTHR32089:SF114">
    <property type="entry name" value="METHYL-ACCEPTING CHEMOTAXIS PROTEIN MCPB"/>
    <property type="match status" value="1"/>
</dbReference>
<keyword evidence="2" id="KW-1003">Cell membrane</keyword>
<reference evidence="13 14" key="1">
    <citation type="journal article" date="2021" name="Int. J. Syst. Evol. Microbiol.">
        <title>Clostridium zeae sp. nov., isolated from corn silage.</title>
        <authorList>
            <person name="Kobayashi H."/>
            <person name="Tanizawa Y."/>
            <person name="Yagura M."/>
            <person name="Sakamoto M."/>
            <person name="Ohkuma M."/>
            <person name="Tohno M."/>
        </authorList>
    </citation>
    <scope>NUCLEOTIDE SEQUENCE [LARGE SCALE GENOMIC DNA]</scope>
    <source>
        <strain evidence="13 14">CSC2</strain>
    </source>
</reference>